<organism evidence="1">
    <name type="scientific">Anguilla anguilla</name>
    <name type="common">European freshwater eel</name>
    <name type="synonym">Muraena anguilla</name>
    <dbReference type="NCBI Taxonomy" id="7936"/>
    <lineage>
        <taxon>Eukaryota</taxon>
        <taxon>Metazoa</taxon>
        <taxon>Chordata</taxon>
        <taxon>Craniata</taxon>
        <taxon>Vertebrata</taxon>
        <taxon>Euteleostomi</taxon>
        <taxon>Actinopterygii</taxon>
        <taxon>Neopterygii</taxon>
        <taxon>Teleostei</taxon>
        <taxon>Anguilliformes</taxon>
        <taxon>Anguillidae</taxon>
        <taxon>Anguilla</taxon>
    </lineage>
</organism>
<dbReference type="AlphaFoldDB" id="A0A0E9PDI0"/>
<evidence type="ECO:0000313" key="1">
    <source>
        <dbReference type="EMBL" id="JAH01888.1"/>
    </source>
</evidence>
<protein>
    <submittedName>
        <fullName evidence="1">Uncharacterized protein</fullName>
    </submittedName>
</protein>
<accession>A0A0E9PDI0</accession>
<name>A0A0E9PDI0_ANGAN</name>
<reference evidence="1" key="1">
    <citation type="submission" date="2014-11" db="EMBL/GenBank/DDBJ databases">
        <authorList>
            <person name="Amaro Gonzalez C."/>
        </authorList>
    </citation>
    <scope>NUCLEOTIDE SEQUENCE</scope>
</reference>
<sequence length="26" mass="3201">MKLMKIIKRCKNTKEIIFVSQKIMLY</sequence>
<proteinExistence type="predicted"/>
<dbReference type="EMBL" id="GBXM01106689">
    <property type="protein sequence ID" value="JAH01888.1"/>
    <property type="molecule type" value="Transcribed_RNA"/>
</dbReference>
<reference evidence="1" key="2">
    <citation type="journal article" date="2015" name="Fish Shellfish Immunol.">
        <title>Early steps in the European eel (Anguilla anguilla)-Vibrio vulnificus interaction in the gills: Role of the RtxA13 toxin.</title>
        <authorList>
            <person name="Callol A."/>
            <person name="Pajuelo D."/>
            <person name="Ebbesson L."/>
            <person name="Teles M."/>
            <person name="MacKenzie S."/>
            <person name="Amaro C."/>
        </authorList>
    </citation>
    <scope>NUCLEOTIDE SEQUENCE</scope>
</reference>